<evidence type="ECO:0000256" key="1">
    <source>
        <dbReference type="SAM" id="Phobius"/>
    </source>
</evidence>
<organism evidence="2">
    <name type="scientific">marine sediment metagenome</name>
    <dbReference type="NCBI Taxonomy" id="412755"/>
    <lineage>
        <taxon>unclassified sequences</taxon>
        <taxon>metagenomes</taxon>
        <taxon>ecological metagenomes</taxon>
    </lineage>
</organism>
<keyword evidence="1" id="KW-0812">Transmembrane</keyword>
<reference evidence="2" key="1">
    <citation type="journal article" date="2014" name="Front. Microbiol.">
        <title>High frequency of phylogenetically diverse reductive dehalogenase-homologous genes in deep subseafloor sedimentary metagenomes.</title>
        <authorList>
            <person name="Kawai M."/>
            <person name="Futagami T."/>
            <person name="Toyoda A."/>
            <person name="Takaki Y."/>
            <person name="Nishi S."/>
            <person name="Hori S."/>
            <person name="Arai W."/>
            <person name="Tsubouchi T."/>
            <person name="Morono Y."/>
            <person name="Uchiyama I."/>
            <person name="Ito T."/>
            <person name="Fujiyama A."/>
            <person name="Inagaki F."/>
            <person name="Takami H."/>
        </authorList>
    </citation>
    <scope>NUCLEOTIDE SEQUENCE</scope>
    <source>
        <strain evidence="2">Expedition CK06-06</strain>
    </source>
</reference>
<keyword evidence="1" id="KW-1133">Transmembrane helix</keyword>
<feature type="transmembrane region" description="Helical" evidence="1">
    <location>
        <begin position="41"/>
        <end position="71"/>
    </location>
</feature>
<proteinExistence type="predicted"/>
<gene>
    <name evidence="2" type="ORF">S12H4_13036</name>
</gene>
<dbReference type="EMBL" id="BARW01006215">
    <property type="protein sequence ID" value="GAI87181.1"/>
    <property type="molecule type" value="Genomic_DNA"/>
</dbReference>
<keyword evidence="1" id="KW-0472">Membrane</keyword>
<accession>X1T723</accession>
<dbReference type="AlphaFoldDB" id="X1T723"/>
<protein>
    <submittedName>
        <fullName evidence="2">Uncharacterized protein</fullName>
    </submittedName>
</protein>
<sequence length="136" mass="15505">MKIFLKKEGFFKPGVESIYVNSKNYEKEEEVVNKKIIMKGVLLLIVLAVLSMGFTGCGVVTTTFYASYIYIDSLDGIYGDVYLDGTYLGYLYPWSYVTAYNVPYGPHTVSVYPLGYFWANYTLNVSYTGQSFGIYW</sequence>
<name>X1T723_9ZZZZ</name>
<evidence type="ECO:0000313" key="2">
    <source>
        <dbReference type="EMBL" id="GAI87181.1"/>
    </source>
</evidence>
<comment type="caution">
    <text evidence="2">The sequence shown here is derived from an EMBL/GenBank/DDBJ whole genome shotgun (WGS) entry which is preliminary data.</text>
</comment>